<keyword evidence="7" id="KW-0677">Repeat</keyword>
<comment type="caution">
    <text evidence="43">The sequence shown here is derived from an EMBL/GenBank/DDBJ whole genome shotgun (WGS) entry which is preliminary data.</text>
</comment>
<dbReference type="Proteomes" id="UP000625711">
    <property type="component" value="Unassembled WGS sequence"/>
</dbReference>
<dbReference type="CDD" id="cd01824">
    <property type="entry name" value="Phospholipase_B_like"/>
    <property type="match status" value="1"/>
</dbReference>
<evidence type="ECO:0000256" key="31">
    <source>
        <dbReference type="ARBA" id="ARBA00048374"/>
    </source>
</evidence>
<comment type="catalytic activity">
    <reaction evidence="31">
        <text>1-octadecanoyl-2-(9Z,12Z)-octadecadienoyl-sn-glycerol + H2O = 1-octadecanoyl-sn-glycerol + (9Z,12Z)-octadecadienoate + H(+)</text>
        <dbReference type="Rhea" id="RHEA:40927"/>
        <dbReference type="ChEBI" id="CHEBI:15377"/>
        <dbReference type="ChEBI" id="CHEBI:15378"/>
        <dbReference type="ChEBI" id="CHEBI:30245"/>
        <dbReference type="ChEBI" id="CHEBI:75550"/>
        <dbReference type="ChEBI" id="CHEBI:77097"/>
    </reaction>
    <physiologicalReaction direction="left-to-right" evidence="31">
        <dbReference type="Rhea" id="RHEA:40928"/>
    </physiologicalReaction>
</comment>
<comment type="catalytic activity">
    <reaction evidence="30">
        <text>1-hexadecanoyl-2-(9Z,12Z-octadecadienoyl)-sn-glycero-3-phosphocholine + H2O = 2-(9Z,12Z-octadecadienoyl)-sn-glycero-3-phosphocholine + hexadecanoate + H(+)</text>
        <dbReference type="Rhea" id="RHEA:40971"/>
        <dbReference type="ChEBI" id="CHEBI:7896"/>
        <dbReference type="ChEBI" id="CHEBI:15377"/>
        <dbReference type="ChEBI" id="CHEBI:15378"/>
        <dbReference type="ChEBI" id="CHEBI:73002"/>
        <dbReference type="ChEBI" id="CHEBI:76084"/>
    </reaction>
    <physiologicalReaction direction="left-to-right" evidence="30">
        <dbReference type="Rhea" id="RHEA:40972"/>
    </physiologicalReaction>
</comment>
<keyword evidence="6" id="KW-0732">Signal</keyword>
<evidence type="ECO:0000256" key="34">
    <source>
        <dbReference type="ARBA" id="ARBA00048613"/>
    </source>
</evidence>
<keyword evidence="44" id="KW-1185">Reference proteome</keyword>
<dbReference type="InterPro" id="IPR001087">
    <property type="entry name" value="GDSL"/>
</dbReference>
<keyword evidence="12" id="KW-0325">Glycoprotein</keyword>
<keyword evidence="11" id="KW-0472">Membrane</keyword>
<protein>
    <recommendedName>
        <fullName evidence="3">Phospholipase B1, membrane-associated</fullName>
    </recommendedName>
    <alternativeName>
        <fullName evidence="16">Lysophospholipase</fullName>
    </alternativeName>
    <alternativeName>
        <fullName evidence="17">Phospholipase A2</fullName>
    </alternativeName>
    <alternativeName>
        <fullName evidence="19">Phospholipase B/lipase</fullName>
    </alternativeName>
    <alternativeName>
        <fullName evidence="18">Triacylglycerol lipase</fullName>
    </alternativeName>
</protein>
<comment type="catalytic activity">
    <reaction evidence="35">
        <text>1-hexadecanoyl-sn-glycero-3-phosphocholine + H2O = sn-glycerol 3-phosphocholine + hexadecanoate + H(+)</text>
        <dbReference type="Rhea" id="RHEA:40435"/>
        <dbReference type="ChEBI" id="CHEBI:7896"/>
        <dbReference type="ChEBI" id="CHEBI:15377"/>
        <dbReference type="ChEBI" id="CHEBI:15378"/>
        <dbReference type="ChEBI" id="CHEBI:16870"/>
        <dbReference type="ChEBI" id="CHEBI:72998"/>
    </reaction>
    <physiologicalReaction direction="left-to-right" evidence="35">
        <dbReference type="Rhea" id="RHEA:40436"/>
    </physiologicalReaction>
</comment>
<evidence type="ECO:0000256" key="36">
    <source>
        <dbReference type="ARBA" id="ARBA00048699"/>
    </source>
</evidence>
<evidence type="ECO:0000256" key="8">
    <source>
        <dbReference type="ARBA" id="ARBA00022801"/>
    </source>
</evidence>
<evidence type="ECO:0000256" key="32">
    <source>
        <dbReference type="ARBA" id="ARBA00048386"/>
    </source>
</evidence>
<evidence type="ECO:0000256" key="29">
    <source>
        <dbReference type="ARBA" id="ARBA00048227"/>
    </source>
</evidence>
<dbReference type="GO" id="GO:0004806">
    <property type="term" value="F:triacylglycerol lipase activity"/>
    <property type="evidence" value="ECO:0007669"/>
    <property type="project" value="UniProtKB-EC"/>
</dbReference>
<evidence type="ECO:0000256" key="40">
    <source>
        <dbReference type="ARBA" id="ARBA00049363"/>
    </source>
</evidence>
<comment type="catalytic activity">
    <reaction evidence="40">
        <text>1,2-dihexadecanoyl-sn-glycero-3-phosphocholine + 2 H2O = sn-glycerol 3-phosphocholine + 2 hexadecanoate + 2 H(+)</text>
        <dbReference type="Rhea" id="RHEA:40975"/>
        <dbReference type="ChEBI" id="CHEBI:7896"/>
        <dbReference type="ChEBI" id="CHEBI:15377"/>
        <dbReference type="ChEBI" id="CHEBI:15378"/>
        <dbReference type="ChEBI" id="CHEBI:16870"/>
        <dbReference type="ChEBI" id="CHEBI:72999"/>
    </reaction>
    <physiologicalReaction direction="left-to-right" evidence="40">
        <dbReference type="Rhea" id="RHEA:40976"/>
    </physiologicalReaction>
</comment>
<dbReference type="OrthoDB" id="10265800at2759"/>
<dbReference type="PANTHER" id="PTHR21325:SF31">
    <property type="entry name" value="GH22081P-RELATED"/>
    <property type="match status" value="1"/>
</dbReference>
<comment type="catalytic activity">
    <reaction evidence="15">
        <text>a 1,2-diacyl-sn-glycero-3-phosphocholine + H2O = a 1-acyl-sn-glycero-3-phosphocholine + a fatty acid + H(+)</text>
        <dbReference type="Rhea" id="RHEA:15801"/>
        <dbReference type="ChEBI" id="CHEBI:15377"/>
        <dbReference type="ChEBI" id="CHEBI:15378"/>
        <dbReference type="ChEBI" id="CHEBI:28868"/>
        <dbReference type="ChEBI" id="CHEBI:57643"/>
        <dbReference type="ChEBI" id="CHEBI:58168"/>
        <dbReference type="EC" id="3.1.1.4"/>
    </reaction>
    <physiologicalReaction direction="left-to-right" evidence="15">
        <dbReference type="Rhea" id="RHEA:15802"/>
    </physiologicalReaction>
</comment>
<evidence type="ECO:0000256" key="33">
    <source>
        <dbReference type="ARBA" id="ARBA00048454"/>
    </source>
</evidence>
<evidence type="ECO:0000256" key="25">
    <source>
        <dbReference type="ARBA" id="ARBA00048011"/>
    </source>
</evidence>
<comment type="catalytic activity">
    <reaction evidence="32">
        <text>1,2,3-tri-(9Z-octadecenoyl)-glycerol + H2O = di-(9Z)-octadecenoylglycerol + (9Z)-octadecenoate + H(+)</text>
        <dbReference type="Rhea" id="RHEA:38575"/>
        <dbReference type="ChEBI" id="CHEBI:15377"/>
        <dbReference type="ChEBI" id="CHEBI:15378"/>
        <dbReference type="ChEBI" id="CHEBI:30823"/>
        <dbReference type="ChEBI" id="CHEBI:53753"/>
        <dbReference type="ChEBI" id="CHEBI:75945"/>
    </reaction>
    <physiologicalReaction direction="left-to-right" evidence="32">
        <dbReference type="Rhea" id="RHEA:38576"/>
    </physiologicalReaction>
</comment>
<dbReference type="GO" id="GO:0004623">
    <property type="term" value="F:phospholipase A2 activity"/>
    <property type="evidence" value="ECO:0007669"/>
    <property type="project" value="UniProtKB-EC"/>
</dbReference>
<comment type="catalytic activity">
    <reaction evidence="39">
        <text>1-hexadecanoyl-2-(9Z)-octadecenoyl-3-octadecanoyl-sn-glycerol + H2O = 1-hexadecanoyl-3-octadecanoyl-sn-glycerol + (9Z)-octadecenoate + H(+)</text>
        <dbReference type="Rhea" id="RHEA:41103"/>
        <dbReference type="ChEBI" id="CHEBI:15377"/>
        <dbReference type="ChEBI" id="CHEBI:15378"/>
        <dbReference type="ChEBI" id="CHEBI:30823"/>
        <dbReference type="ChEBI" id="CHEBI:77623"/>
        <dbReference type="ChEBI" id="CHEBI:77624"/>
    </reaction>
    <physiologicalReaction direction="left-to-right" evidence="39">
        <dbReference type="Rhea" id="RHEA:41104"/>
    </physiologicalReaction>
</comment>
<comment type="catalytic activity">
    <reaction evidence="23">
        <text>1-(9Z-octadecenoyl)-glycerol + H2O = glycerol + (9Z)-octadecenoate + H(+)</text>
        <dbReference type="Rhea" id="RHEA:38487"/>
        <dbReference type="ChEBI" id="CHEBI:15377"/>
        <dbReference type="ChEBI" id="CHEBI:15378"/>
        <dbReference type="ChEBI" id="CHEBI:17754"/>
        <dbReference type="ChEBI" id="CHEBI:30823"/>
        <dbReference type="ChEBI" id="CHEBI:75342"/>
    </reaction>
    <physiologicalReaction direction="left-to-right" evidence="23">
        <dbReference type="Rhea" id="RHEA:38488"/>
    </physiologicalReaction>
</comment>
<evidence type="ECO:0000256" key="7">
    <source>
        <dbReference type="ARBA" id="ARBA00022737"/>
    </source>
</evidence>
<comment type="catalytic activity">
    <reaction evidence="13">
        <text>a triacylglycerol + H2O = a diacylglycerol + a fatty acid + H(+)</text>
        <dbReference type="Rhea" id="RHEA:12044"/>
        <dbReference type="ChEBI" id="CHEBI:15377"/>
        <dbReference type="ChEBI" id="CHEBI:15378"/>
        <dbReference type="ChEBI" id="CHEBI:17855"/>
        <dbReference type="ChEBI" id="CHEBI:18035"/>
        <dbReference type="ChEBI" id="CHEBI:28868"/>
        <dbReference type="EC" id="3.1.1.3"/>
    </reaction>
    <physiologicalReaction direction="left-to-right" evidence="13">
        <dbReference type="Rhea" id="RHEA:12045"/>
    </physiologicalReaction>
</comment>
<comment type="function">
    <text evidence="20">Calcium-independent membrane-associated phospholipase that catalyzes complete diacylation of phospholipids by hydrolyzing both sn-1 and sn-2 fatty acyl chains attached to the glycerol backbone (phospholipase B activity). Has dual phospholipase and lysophospholipase activities toward diacylphospholipids. Preferentially cleaves sn-2 ester bonds over sn-1 bonds. Acts as a lipase toward glycerolipid substrates. Hydrolyzes fatty acyl chains of diacylglycerols with preference for the sn-2 position and of triacylglycerols with not positional selectivity. May also hydrolyze long chain retinyl esters such as retinyl palmitate. May contribute to digestion of dietary phospholipids, glycerolipids and retinoids, facilitating lipid absorption at the brush border.</text>
</comment>
<name>A0A834IIY7_RHYFE</name>
<evidence type="ECO:0000256" key="13">
    <source>
        <dbReference type="ARBA" id="ARBA00023369"/>
    </source>
</evidence>
<dbReference type="InterPro" id="IPR036514">
    <property type="entry name" value="SGNH_hydro_sf"/>
</dbReference>
<evidence type="ECO:0000256" key="14">
    <source>
        <dbReference type="ARBA" id="ARBA00023408"/>
    </source>
</evidence>
<evidence type="ECO:0000256" key="15">
    <source>
        <dbReference type="ARBA" id="ARBA00023422"/>
    </source>
</evidence>
<evidence type="ECO:0000256" key="27">
    <source>
        <dbReference type="ARBA" id="ARBA00048049"/>
    </source>
</evidence>
<dbReference type="SUPFAM" id="SSF52266">
    <property type="entry name" value="SGNH hydrolase"/>
    <property type="match status" value="1"/>
</dbReference>
<evidence type="ECO:0000256" key="37">
    <source>
        <dbReference type="ARBA" id="ARBA00048869"/>
    </source>
</evidence>
<comment type="catalytic activity">
    <reaction evidence="33">
        <text>a 1-acyl-sn-glycero-3-phosphocholine + H2O = sn-glycerol 3-phosphocholine + a fatty acid + H(+)</text>
        <dbReference type="Rhea" id="RHEA:15177"/>
        <dbReference type="ChEBI" id="CHEBI:15377"/>
        <dbReference type="ChEBI" id="CHEBI:15378"/>
        <dbReference type="ChEBI" id="CHEBI:16870"/>
        <dbReference type="ChEBI" id="CHEBI:28868"/>
        <dbReference type="ChEBI" id="CHEBI:58168"/>
        <dbReference type="EC" id="3.1.1.5"/>
    </reaction>
    <physiologicalReaction direction="left-to-right" evidence="33">
        <dbReference type="Rhea" id="RHEA:15178"/>
    </physiologicalReaction>
</comment>
<dbReference type="AlphaFoldDB" id="A0A834IIY7"/>
<dbReference type="FunFam" id="3.40.50.1110:FF:000005">
    <property type="entry name" value="Phospholipase B1"/>
    <property type="match status" value="1"/>
</dbReference>
<evidence type="ECO:0000256" key="39">
    <source>
        <dbReference type="ARBA" id="ARBA00048939"/>
    </source>
</evidence>
<evidence type="ECO:0000256" key="35">
    <source>
        <dbReference type="ARBA" id="ARBA00048656"/>
    </source>
</evidence>
<evidence type="ECO:0000256" key="1">
    <source>
        <dbReference type="ARBA" id="ARBA00004247"/>
    </source>
</evidence>
<comment type="catalytic activity">
    <reaction evidence="27">
        <text>a 1-O-alkyl-2-acyl-sn-glycero-3-phosphocholine + H2O = a 1-O-alkyl-sn-glycero-3-phosphocholine + a fatty acid + H(+)</text>
        <dbReference type="Rhea" id="RHEA:36231"/>
        <dbReference type="ChEBI" id="CHEBI:15377"/>
        <dbReference type="ChEBI" id="CHEBI:15378"/>
        <dbReference type="ChEBI" id="CHEBI:28868"/>
        <dbReference type="ChEBI" id="CHEBI:30909"/>
        <dbReference type="ChEBI" id="CHEBI:36702"/>
        <dbReference type="EC" id="3.1.1.4"/>
    </reaction>
    <physiologicalReaction direction="left-to-right" evidence="27">
        <dbReference type="Rhea" id="RHEA:36232"/>
    </physiologicalReaction>
</comment>
<evidence type="ECO:0000256" key="21">
    <source>
        <dbReference type="ARBA" id="ARBA00047324"/>
    </source>
</evidence>
<evidence type="ECO:0000256" key="5">
    <source>
        <dbReference type="ARBA" id="ARBA00022692"/>
    </source>
</evidence>
<keyword evidence="10" id="KW-0443">Lipid metabolism</keyword>
<evidence type="ECO:0000256" key="2">
    <source>
        <dbReference type="ARBA" id="ARBA00009979"/>
    </source>
</evidence>
<dbReference type="InterPro" id="IPR035547">
    <property type="entry name" value="Phospholipase_B"/>
</dbReference>
<comment type="similarity">
    <text evidence="2">Belongs to the 'GDSL' lipolytic enzyme family. Phospholipase B1 subfamily.</text>
</comment>
<evidence type="ECO:0000256" key="11">
    <source>
        <dbReference type="ARBA" id="ARBA00023136"/>
    </source>
</evidence>
<evidence type="ECO:0000256" key="17">
    <source>
        <dbReference type="ARBA" id="ARBA00031182"/>
    </source>
</evidence>
<keyword evidence="4" id="KW-1003">Cell membrane</keyword>
<evidence type="ECO:0000313" key="43">
    <source>
        <dbReference type="EMBL" id="KAF7281739.1"/>
    </source>
</evidence>
<keyword evidence="8" id="KW-0378">Hydrolase</keyword>
<gene>
    <name evidence="43" type="ORF">GWI33_004300</name>
</gene>
<dbReference type="PANTHER" id="PTHR21325">
    <property type="entry name" value="PHOSPHOLIPASE B, PLB1"/>
    <property type="match status" value="1"/>
</dbReference>
<evidence type="ECO:0000256" key="10">
    <source>
        <dbReference type="ARBA" id="ARBA00023098"/>
    </source>
</evidence>
<evidence type="ECO:0000256" key="23">
    <source>
        <dbReference type="ARBA" id="ARBA00047438"/>
    </source>
</evidence>
<evidence type="ECO:0000256" key="18">
    <source>
        <dbReference type="ARBA" id="ARBA00031485"/>
    </source>
</evidence>
<evidence type="ECO:0000256" key="26">
    <source>
        <dbReference type="ARBA" id="ARBA00048015"/>
    </source>
</evidence>
<comment type="catalytic activity">
    <reaction evidence="21">
        <text>1-hexadecanoyl-2-(9Z)-octadecenoyl-3-octadecanoyl-sn-glycerol + H2O = 2-(9Z-octadecenoyl)-3-octadecanoyl-sn-glycerol + hexadecanoate + H(+)</text>
        <dbReference type="Rhea" id="RHEA:41107"/>
        <dbReference type="ChEBI" id="CHEBI:7896"/>
        <dbReference type="ChEBI" id="CHEBI:15377"/>
        <dbReference type="ChEBI" id="CHEBI:15378"/>
        <dbReference type="ChEBI" id="CHEBI:75558"/>
        <dbReference type="ChEBI" id="CHEBI:77623"/>
    </reaction>
    <physiologicalReaction direction="left-to-right" evidence="21">
        <dbReference type="Rhea" id="RHEA:41108"/>
    </physiologicalReaction>
</comment>
<evidence type="ECO:0000256" key="12">
    <source>
        <dbReference type="ARBA" id="ARBA00023180"/>
    </source>
</evidence>
<evidence type="ECO:0000256" key="6">
    <source>
        <dbReference type="ARBA" id="ARBA00022729"/>
    </source>
</evidence>
<proteinExistence type="inferred from homology"/>
<comment type="catalytic activity">
    <reaction evidence="34">
        <text>1-hexadecanoyl-2-(9Z-octadecenoyl)-sn-glycero-3-phosphoethanolamine + H2O = 1-hexadecanoyl-sn-glycero-3-phosphoethanolamine + (9Z)-octadecenoate + H(+)</text>
        <dbReference type="Rhea" id="RHEA:40911"/>
        <dbReference type="ChEBI" id="CHEBI:15377"/>
        <dbReference type="ChEBI" id="CHEBI:15378"/>
        <dbReference type="ChEBI" id="CHEBI:30823"/>
        <dbReference type="ChEBI" id="CHEBI:73004"/>
        <dbReference type="ChEBI" id="CHEBI:73007"/>
    </reaction>
    <physiologicalReaction direction="left-to-right" evidence="34">
        <dbReference type="Rhea" id="RHEA:40912"/>
    </physiologicalReaction>
</comment>
<reference evidence="43" key="1">
    <citation type="submission" date="2020-08" db="EMBL/GenBank/DDBJ databases">
        <title>Genome sequencing and assembly of the red palm weevil Rhynchophorus ferrugineus.</title>
        <authorList>
            <person name="Dias G.B."/>
            <person name="Bergman C.M."/>
            <person name="Manee M."/>
        </authorList>
    </citation>
    <scope>NUCLEOTIDE SEQUENCE</scope>
    <source>
        <strain evidence="43">AA-2017</strain>
        <tissue evidence="43">Whole larva</tissue>
    </source>
</reference>
<evidence type="ECO:0000256" key="28">
    <source>
        <dbReference type="ARBA" id="ARBA00048058"/>
    </source>
</evidence>
<dbReference type="InterPro" id="IPR038885">
    <property type="entry name" value="PLB1"/>
</dbReference>
<evidence type="ECO:0000256" key="9">
    <source>
        <dbReference type="ARBA" id="ARBA00022989"/>
    </source>
</evidence>
<comment type="catalytic activity">
    <reaction evidence="14">
        <text>1-hexadecanoyl-2-(9Z,12Z-octadecadienoyl)-sn-glycero-3-phosphocholine + H2O = (9Z,12Z)-octadecadienoate + 1-hexadecanoyl-sn-glycero-3-phosphocholine + H(+)</text>
        <dbReference type="Rhea" id="RHEA:40811"/>
        <dbReference type="ChEBI" id="CHEBI:15377"/>
        <dbReference type="ChEBI" id="CHEBI:15378"/>
        <dbReference type="ChEBI" id="CHEBI:30245"/>
        <dbReference type="ChEBI" id="CHEBI:72998"/>
        <dbReference type="ChEBI" id="CHEBI:73002"/>
    </reaction>
    <physiologicalReaction direction="left-to-right" evidence="14">
        <dbReference type="Rhea" id="RHEA:40812"/>
    </physiologicalReaction>
</comment>
<evidence type="ECO:0000256" key="22">
    <source>
        <dbReference type="ARBA" id="ARBA00047363"/>
    </source>
</evidence>
<comment type="catalytic activity">
    <reaction evidence="25">
        <text>2,3-di-(9Z)-octadecenoyl-sn-glycerol + H2O = 3-(9Z-octadecenoyl)-sn-glycerol + (9Z)-octadecenoate + H(+)</text>
        <dbReference type="Rhea" id="RHEA:42604"/>
        <dbReference type="ChEBI" id="CHEBI:15377"/>
        <dbReference type="ChEBI" id="CHEBI:15378"/>
        <dbReference type="ChEBI" id="CHEBI:30823"/>
        <dbReference type="ChEBI" id="CHEBI:75824"/>
        <dbReference type="ChEBI" id="CHEBI:75938"/>
    </reaction>
    <physiologicalReaction direction="left-to-right" evidence="25">
        <dbReference type="Rhea" id="RHEA:42605"/>
    </physiologicalReaction>
</comment>
<dbReference type="GO" id="GO:0016324">
    <property type="term" value="C:apical plasma membrane"/>
    <property type="evidence" value="ECO:0007669"/>
    <property type="project" value="UniProtKB-SubCell"/>
</dbReference>
<keyword evidence="5" id="KW-0812">Transmembrane</keyword>
<evidence type="ECO:0000256" key="38">
    <source>
        <dbReference type="ARBA" id="ARBA00048872"/>
    </source>
</evidence>
<evidence type="ECO:0000256" key="41">
    <source>
        <dbReference type="ARBA" id="ARBA00049372"/>
    </source>
</evidence>
<comment type="catalytic activity">
    <reaction evidence="28">
        <text>1,2-di-(9Z-octadecenoyl)-sn-glycero-3-phosphocholine + H2O = 1-(9Z-octadecenoyl)-sn-glycero-3-phosphocholine + (9Z)-octadecenoate + H(+)</text>
        <dbReference type="Rhea" id="RHEA:40923"/>
        <dbReference type="ChEBI" id="CHEBI:15377"/>
        <dbReference type="ChEBI" id="CHEBI:15378"/>
        <dbReference type="ChEBI" id="CHEBI:28610"/>
        <dbReference type="ChEBI" id="CHEBI:30823"/>
        <dbReference type="ChEBI" id="CHEBI:74669"/>
    </reaction>
    <physiologicalReaction direction="left-to-right" evidence="28">
        <dbReference type="Rhea" id="RHEA:40924"/>
    </physiologicalReaction>
</comment>
<evidence type="ECO:0000256" key="3">
    <source>
        <dbReference type="ARBA" id="ARBA00015133"/>
    </source>
</evidence>
<comment type="catalytic activity">
    <reaction evidence="26">
        <text>1-hexadecanoyl-2-(9Z-octadecenoyl)-sn-glycero-3-phospho-(1'-sn-glycerol) + H2O = 1-hexadecanoyl-sn-glycero-3-phospho-(1'-sn-glycerol) + (9Z)-octadecenoate + H(+)</text>
        <dbReference type="Rhea" id="RHEA:40919"/>
        <dbReference type="ChEBI" id="CHEBI:15377"/>
        <dbReference type="ChEBI" id="CHEBI:15378"/>
        <dbReference type="ChEBI" id="CHEBI:30823"/>
        <dbReference type="ChEBI" id="CHEBI:72841"/>
        <dbReference type="ChEBI" id="CHEBI:75158"/>
    </reaction>
    <physiologicalReaction direction="left-to-right" evidence="26">
        <dbReference type="Rhea" id="RHEA:40920"/>
    </physiologicalReaction>
</comment>
<comment type="catalytic activity">
    <reaction evidence="36">
        <text>1-hexadecanoyl-2-(9Z-octadecenoyl)-sn-glycero-3-phosphocholine + H2O = 1-hexadecanoyl-sn-glycero-3-phosphocholine + (9Z)-octadecenoate + H(+)</text>
        <dbReference type="Rhea" id="RHEA:38779"/>
        <dbReference type="ChEBI" id="CHEBI:15377"/>
        <dbReference type="ChEBI" id="CHEBI:15378"/>
        <dbReference type="ChEBI" id="CHEBI:30823"/>
        <dbReference type="ChEBI" id="CHEBI:72998"/>
        <dbReference type="ChEBI" id="CHEBI:73001"/>
    </reaction>
    <physiologicalReaction direction="left-to-right" evidence="36">
        <dbReference type="Rhea" id="RHEA:38780"/>
    </physiologicalReaction>
</comment>
<comment type="catalytic activity">
    <reaction evidence="29">
        <text>1,2-dihexadecanoyl-sn-glycero-3-phosphocholine + H2O = 1-hexadecanoyl-sn-glycero-3-phosphocholine + hexadecanoate + H(+)</text>
        <dbReference type="Rhea" id="RHEA:41223"/>
        <dbReference type="ChEBI" id="CHEBI:7896"/>
        <dbReference type="ChEBI" id="CHEBI:15377"/>
        <dbReference type="ChEBI" id="CHEBI:15378"/>
        <dbReference type="ChEBI" id="CHEBI:72998"/>
        <dbReference type="ChEBI" id="CHEBI:72999"/>
    </reaction>
    <physiologicalReaction direction="left-to-right" evidence="29">
        <dbReference type="Rhea" id="RHEA:41224"/>
    </physiologicalReaction>
</comment>
<dbReference type="Gene3D" id="3.40.50.1110">
    <property type="entry name" value="SGNH hydrolase"/>
    <property type="match status" value="1"/>
</dbReference>
<dbReference type="EMBL" id="JAACXV010000227">
    <property type="protein sequence ID" value="KAF7281739.1"/>
    <property type="molecule type" value="Genomic_DNA"/>
</dbReference>
<dbReference type="GO" id="GO:0006644">
    <property type="term" value="P:phospholipid metabolic process"/>
    <property type="evidence" value="ECO:0007669"/>
    <property type="project" value="TreeGrafter"/>
</dbReference>
<comment type="catalytic activity">
    <reaction evidence="22">
        <text>1,3-dihexadecanoyl-2-(9Z-octadecenoyl)glycerol + H2O = 1-hexadecanoyl-2-(9Z-octadecenoyl)-glycerol + hexadecanoate + H(+)</text>
        <dbReference type="Rhea" id="RHEA:40979"/>
        <dbReference type="ChEBI" id="CHEBI:7896"/>
        <dbReference type="ChEBI" id="CHEBI:15377"/>
        <dbReference type="ChEBI" id="CHEBI:15378"/>
        <dbReference type="ChEBI" id="CHEBI:75585"/>
        <dbReference type="ChEBI" id="CHEBI:75688"/>
    </reaction>
    <physiologicalReaction direction="left-to-right" evidence="22">
        <dbReference type="Rhea" id="RHEA:40980"/>
    </physiologicalReaction>
</comment>
<evidence type="ECO:0000256" key="4">
    <source>
        <dbReference type="ARBA" id="ARBA00022475"/>
    </source>
</evidence>
<evidence type="ECO:0000256" key="30">
    <source>
        <dbReference type="ARBA" id="ARBA00048362"/>
    </source>
</evidence>
<keyword evidence="9" id="KW-1133">Transmembrane helix</keyword>
<accession>A0A834IIY7</accession>
<evidence type="ECO:0000256" key="16">
    <source>
        <dbReference type="ARBA" id="ARBA00029723"/>
    </source>
</evidence>
<comment type="catalytic activity">
    <reaction evidence="24">
        <text>1-hexadecanoyl-2-(9Z)-octadecenoyl-3-octadecanoyl-sn-glycerol + H2O = 1-hexadecanoyl-2-(9Z-octadecenoyl)-sn-glycerol + octadecanoate + H(+)</text>
        <dbReference type="Rhea" id="RHEA:41111"/>
        <dbReference type="ChEBI" id="CHEBI:15377"/>
        <dbReference type="ChEBI" id="CHEBI:15378"/>
        <dbReference type="ChEBI" id="CHEBI:25629"/>
        <dbReference type="ChEBI" id="CHEBI:75466"/>
        <dbReference type="ChEBI" id="CHEBI:77623"/>
    </reaction>
    <physiologicalReaction direction="left-to-right" evidence="24">
        <dbReference type="Rhea" id="RHEA:41112"/>
    </physiologicalReaction>
</comment>
<evidence type="ECO:0000256" key="24">
    <source>
        <dbReference type="ARBA" id="ARBA00047459"/>
    </source>
</evidence>
<organism evidence="43 44">
    <name type="scientific">Rhynchophorus ferrugineus</name>
    <name type="common">Red palm weevil</name>
    <name type="synonym">Curculio ferrugineus</name>
    <dbReference type="NCBI Taxonomy" id="354439"/>
    <lineage>
        <taxon>Eukaryota</taxon>
        <taxon>Metazoa</taxon>
        <taxon>Ecdysozoa</taxon>
        <taxon>Arthropoda</taxon>
        <taxon>Hexapoda</taxon>
        <taxon>Insecta</taxon>
        <taxon>Pterygota</taxon>
        <taxon>Neoptera</taxon>
        <taxon>Endopterygota</taxon>
        <taxon>Coleoptera</taxon>
        <taxon>Polyphaga</taxon>
        <taxon>Cucujiformia</taxon>
        <taxon>Curculionidae</taxon>
        <taxon>Dryophthorinae</taxon>
        <taxon>Rhynchophorus</taxon>
    </lineage>
</organism>
<comment type="catalytic activity">
    <reaction evidence="38">
        <text>1-O-hexadecyl-2-(9Z)-octadecenoyl-sn-glycero-3-phosphocholine + H2O = 1-O-hexadecyl-sn-glycero-3-phosphocholine + (9Z)-octadecenoate + H(+)</text>
        <dbReference type="Rhea" id="RHEA:40915"/>
        <dbReference type="ChEBI" id="CHEBI:15377"/>
        <dbReference type="ChEBI" id="CHEBI:15378"/>
        <dbReference type="ChEBI" id="CHEBI:30823"/>
        <dbReference type="ChEBI" id="CHEBI:34112"/>
        <dbReference type="ChEBI" id="CHEBI:64496"/>
    </reaction>
    <physiologicalReaction direction="left-to-right" evidence="38">
        <dbReference type="Rhea" id="RHEA:40916"/>
    </physiologicalReaction>
</comment>
<evidence type="ECO:0000313" key="44">
    <source>
        <dbReference type="Proteomes" id="UP000625711"/>
    </source>
</evidence>
<evidence type="ECO:0000256" key="20">
    <source>
        <dbReference type="ARBA" id="ARBA00045916"/>
    </source>
</evidence>
<comment type="catalytic activity">
    <reaction evidence="42">
        <text>2-(9Z-octadecenoyl)-glycerol + H2O = glycerol + (9Z)-octadecenoate + H(+)</text>
        <dbReference type="Rhea" id="RHEA:38491"/>
        <dbReference type="ChEBI" id="CHEBI:15377"/>
        <dbReference type="ChEBI" id="CHEBI:15378"/>
        <dbReference type="ChEBI" id="CHEBI:17754"/>
        <dbReference type="ChEBI" id="CHEBI:30823"/>
        <dbReference type="ChEBI" id="CHEBI:73990"/>
    </reaction>
    <physiologicalReaction direction="left-to-right" evidence="42">
        <dbReference type="Rhea" id="RHEA:38492"/>
    </physiologicalReaction>
</comment>
<dbReference type="Pfam" id="PF00657">
    <property type="entry name" value="Lipase_GDSL"/>
    <property type="match status" value="1"/>
</dbReference>
<comment type="catalytic activity">
    <reaction evidence="37">
        <text>1,3-dihexadecanoyl-2-(9Z-octadecenoyl)glycerol + H2O = 1,3-dihexadecanoylglycerol + (9Z)-octadecenoate + H(+)</text>
        <dbReference type="Rhea" id="RHEA:40983"/>
        <dbReference type="ChEBI" id="CHEBI:15377"/>
        <dbReference type="ChEBI" id="CHEBI:15378"/>
        <dbReference type="ChEBI" id="CHEBI:30823"/>
        <dbReference type="ChEBI" id="CHEBI:75688"/>
        <dbReference type="ChEBI" id="CHEBI:77619"/>
    </reaction>
    <physiologicalReaction direction="left-to-right" evidence="37">
        <dbReference type="Rhea" id="RHEA:40984"/>
    </physiologicalReaction>
</comment>
<dbReference type="GO" id="GO:0004622">
    <property type="term" value="F:phosphatidylcholine lysophospholipase activity"/>
    <property type="evidence" value="ECO:0007669"/>
    <property type="project" value="UniProtKB-EC"/>
</dbReference>
<comment type="subcellular location">
    <subcellularLocation>
        <location evidence="1">Apical cell membrane</location>
        <topology evidence="1">Single-pass type I membrane protein</topology>
    </subcellularLocation>
</comment>
<sequence length="420" mass="47872">MHISVSSYYVNKYSAVAGSVQRDSIWFQLAVQERTFLDLLLPISRLIRTSVFNELDVAQNNVAQARSFSHNPKLQEYSSSKKLPCNLNITLRSQEVPTNVNKIRPGDIDVVAAMGDSITAGYGIFDTVGLINTLYEARGAVFSIGGQETWETILTLPNLLKLYNPKLYGYSLHSVSVSKGSKFNVAEGGAISENMPYMAKVLVDRIKNDPKVDVEKQWKMVTIFIGHNDFCTNICYTTDYEKFLREHEADMLEVLRILKKNLPRSIINILPLFDIKSIVNSSGQGLFCTLSRIYYCPCLVALQYQQMRSKYFEVLYKWQKLDLAIADYPEFHTENFTVIGHPFTTTYNIPTNEDGNVNYNYIGPDCFHLSQRAHAKVANDLWNSLFTPYENKGSSNLKKELQNFNCPSEEHPYIYTKENS</sequence>
<evidence type="ECO:0000256" key="42">
    <source>
        <dbReference type="ARBA" id="ARBA00049461"/>
    </source>
</evidence>
<comment type="catalytic activity">
    <reaction evidence="41">
        <text>1,3-di-(9Z-octadecenoyl)-glycerol + H2O = 1-(9Z-octadecenoyl)-glycerol + (9Z)-octadecenoate + H(+)</text>
        <dbReference type="Rhea" id="RHEA:39939"/>
        <dbReference type="ChEBI" id="CHEBI:15377"/>
        <dbReference type="ChEBI" id="CHEBI:15378"/>
        <dbReference type="ChEBI" id="CHEBI:30823"/>
        <dbReference type="ChEBI" id="CHEBI:75342"/>
        <dbReference type="ChEBI" id="CHEBI:75735"/>
    </reaction>
    <physiologicalReaction direction="left-to-right" evidence="41">
        <dbReference type="Rhea" id="RHEA:39940"/>
    </physiologicalReaction>
</comment>
<evidence type="ECO:0000256" key="19">
    <source>
        <dbReference type="ARBA" id="ARBA00033022"/>
    </source>
</evidence>